<proteinExistence type="inferred from homology"/>
<dbReference type="InterPro" id="IPR002471">
    <property type="entry name" value="Pept_S9_AS"/>
</dbReference>
<dbReference type="EC" id="3.4.19.1" evidence="5"/>
<keyword evidence="7" id="KW-0378">Hydrolase</keyword>
<sequence length="309" mass="33505">MIPVVMCAEDGCFPGLYCTIIHSNPWLSDNCTMIISSIWHSSEVLLSVNVLSGEIVHSPVDPNFSWNLLTLDGNNIVAISSSPVDFAQIRYGKAIKKETNNTTWSWSNISSPIFRCSDKVRSLLSSLQSGILRISVKDAHAGQTKGATKPFEAIFVSSKTNTKIEFDPLIVILHGGPQDVSLSYFSIYSWIQLADCKLQDVNDVLSAIDHVINLGLASPSKITVMGISHGGFLTTQLIGQAPDKFVAAAAINPVCNLALMIGTTDIPDWCYVEACGTTARNCFTEPPSADDLTLLYNKSPISHVSKVLK</sequence>
<reference evidence="10" key="1">
    <citation type="journal article" date="2015" name="Sci. Rep.">
        <title>The power of single molecule real-time sequencing technology in the de novo assembly of a eukaryotic genome.</title>
        <authorList>
            <person name="Sakai H."/>
            <person name="Naito K."/>
            <person name="Ogiso-Tanaka E."/>
            <person name="Takahashi Y."/>
            <person name="Iseki K."/>
            <person name="Muto C."/>
            <person name="Satou K."/>
            <person name="Teruya K."/>
            <person name="Shiroma A."/>
            <person name="Shimoji M."/>
            <person name="Hirano T."/>
            <person name="Itoh T."/>
            <person name="Kaga A."/>
            <person name="Tomooka N."/>
        </authorList>
    </citation>
    <scope>NUCLEOTIDE SEQUENCE</scope>
</reference>
<evidence type="ECO:0000256" key="6">
    <source>
        <dbReference type="ARBA" id="ARBA00022490"/>
    </source>
</evidence>
<evidence type="ECO:0000256" key="4">
    <source>
        <dbReference type="ARBA" id="ARBA00011881"/>
    </source>
</evidence>
<comment type="subcellular location">
    <subcellularLocation>
        <location evidence="2">Cytoplasm</location>
    </subcellularLocation>
</comment>
<dbReference type="GO" id="GO:0006508">
    <property type="term" value="P:proteolysis"/>
    <property type="evidence" value="ECO:0007669"/>
    <property type="project" value="InterPro"/>
</dbReference>
<evidence type="ECO:0000256" key="2">
    <source>
        <dbReference type="ARBA" id="ARBA00004496"/>
    </source>
</evidence>
<comment type="similarity">
    <text evidence="3">Belongs to the peptidase S9C family.</text>
</comment>
<dbReference type="Pfam" id="PF00326">
    <property type="entry name" value="Peptidase_S9"/>
    <property type="match status" value="1"/>
</dbReference>
<protein>
    <recommendedName>
        <fullName evidence="5">acylaminoacyl-peptidase</fullName>
        <ecNumber evidence="5">3.4.19.1</ecNumber>
    </recommendedName>
</protein>
<dbReference type="AlphaFoldDB" id="A0A0S3TDF4"/>
<comment type="subunit">
    <text evidence="4">Homotetramer.</text>
</comment>
<dbReference type="GO" id="GO:0004252">
    <property type="term" value="F:serine-type endopeptidase activity"/>
    <property type="evidence" value="ECO:0007669"/>
    <property type="project" value="InterPro"/>
</dbReference>
<evidence type="ECO:0000256" key="7">
    <source>
        <dbReference type="ARBA" id="ARBA00022801"/>
    </source>
</evidence>
<evidence type="ECO:0000313" key="10">
    <source>
        <dbReference type="EMBL" id="BAU03110.1"/>
    </source>
</evidence>
<evidence type="ECO:0000256" key="1">
    <source>
        <dbReference type="ARBA" id="ARBA00000721"/>
    </source>
</evidence>
<feature type="domain" description="Acylamino-acid-releasing enzyme N-terminal" evidence="9">
    <location>
        <begin position="1"/>
        <end position="121"/>
    </location>
</feature>
<evidence type="ECO:0000259" key="8">
    <source>
        <dbReference type="Pfam" id="PF00326"/>
    </source>
</evidence>
<dbReference type="PANTHER" id="PTHR42776">
    <property type="entry name" value="SERINE PEPTIDASE S9 FAMILY MEMBER"/>
    <property type="match status" value="1"/>
</dbReference>
<dbReference type="InterPro" id="IPR029058">
    <property type="entry name" value="AB_hydrolase_fold"/>
</dbReference>
<dbReference type="PROSITE" id="PS00708">
    <property type="entry name" value="PRO_ENDOPEP_SER"/>
    <property type="match status" value="1"/>
</dbReference>
<name>A0A0S3TDF4_PHAAN</name>
<feature type="domain" description="Peptidase S9 prolyl oligopeptidase catalytic" evidence="8">
    <location>
        <begin position="196"/>
        <end position="269"/>
    </location>
</feature>
<dbReference type="InterPro" id="IPR001375">
    <property type="entry name" value="Peptidase_S9_cat"/>
</dbReference>
<evidence type="ECO:0000256" key="3">
    <source>
        <dbReference type="ARBA" id="ARBA00010040"/>
    </source>
</evidence>
<gene>
    <name evidence="10" type="primary">Vigan.UMG012600</name>
    <name evidence="10" type="ORF">VIGAN_UM012600</name>
</gene>
<accession>A0A0S3TDF4</accession>
<keyword evidence="6" id="KW-0963">Cytoplasm</keyword>
<comment type="catalytic activity">
    <reaction evidence="1">
        <text>Cleavage of an N-acetyl or N-formyl amino acid from the N-terminus of a polypeptide.</text>
        <dbReference type="EC" id="3.4.19.1"/>
    </reaction>
</comment>
<evidence type="ECO:0000256" key="5">
    <source>
        <dbReference type="ARBA" id="ARBA00012917"/>
    </source>
</evidence>
<dbReference type="EMBL" id="AP015080">
    <property type="protein sequence ID" value="BAU03110.1"/>
    <property type="molecule type" value="Genomic_DNA"/>
</dbReference>
<dbReference type="SUPFAM" id="SSF53474">
    <property type="entry name" value="alpha/beta-Hydrolases"/>
    <property type="match status" value="1"/>
</dbReference>
<dbReference type="Pfam" id="PF19283">
    <property type="entry name" value="APEH_N"/>
    <property type="match status" value="1"/>
</dbReference>
<dbReference type="Gene3D" id="3.40.50.1820">
    <property type="entry name" value="alpha/beta hydrolase"/>
    <property type="match status" value="1"/>
</dbReference>
<organism evidence="10">
    <name type="scientific">Vigna angularis var. angularis</name>
    <dbReference type="NCBI Taxonomy" id="157739"/>
    <lineage>
        <taxon>Eukaryota</taxon>
        <taxon>Viridiplantae</taxon>
        <taxon>Streptophyta</taxon>
        <taxon>Embryophyta</taxon>
        <taxon>Tracheophyta</taxon>
        <taxon>Spermatophyta</taxon>
        <taxon>Magnoliopsida</taxon>
        <taxon>eudicotyledons</taxon>
        <taxon>Gunneridae</taxon>
        <taxon>Pentapetalae</taxon>
        <taxon>rosids</taxon>
        <taxon>fabids</taxon>
        <taxon>Fabales</taxon>
        <taxon>Fabaceae</taxon>
        <taxon>Papilionoideae</taxon>
        <taxon>50 kb inversion clade</taxon>
        <taxon>NPAAA clade</taxon>
        <taxon>indigoferoid/millettioid clade</taxon>
        <taxon>Phaseoleae</taxon>
        <taxon>Vigna</taxon>
    </lineage>
</organism>
<dbReference type="InterPro" id="IPR045550">
    <property type="entry name" value="AARE_N"/>
</dbReference>
<dbReference type="PANTHER" id="PTHR42776:SF23">
    <property type="entry name" value="ACYLAMINOACYL-PEPTIDASE"/>
    <property type="match status" value="1"/>
</dbReference>
<evidence type="ECO:0000259" key="9">
    <source>
        <dbReference type="Pfam" id="PF19283"/>
    </source>
</evidence>